<comment type="caution">
    <text evidence="3">The sequence shown here is derived from an EMBL/GenBank/DDBJ whole genome shotgun (WGS) entry which is preliminary data.</text>
</comment>
<evidence type="ECO:0000256" key="1">
    <source>
        <dbReference type="ARBA" id="ARBA00023125"/>
    </source>
</evidence>
<dbReference type="InterPro" id="IPR000424">
    <property type="entry name" value="Primosome_PriB/ssb"/>
</dbReference>
<dbReference type="Pfam" id="PF00436">
    <property type="entry name" value="SSB"/>
    <property type="match status" value="1"/>
</dbReference>
<reference evidence="3 4" key="1">
    <citation type="submission" date="2024-02" db="EMBL/GenBank/DDBJ databases">
        <title>Discinaceae phylogenomics.</title>
        <authorList>
            <person name="Dirks A.C."/>
            <person name="James T.Y."/>
        </authorList>
    </citation>
    <scope>NUCLEOTIDE SEQUENCE [LARGE SCALE GENOMIC DNA]</scope>
    <source>
        <strain evidence="3 4">ACD0624</strain>
    </source>
</reference>
<dbReference type="PROSITE" id="PS50935">
    <property type="entry name" value="SSB"/>
    <property type="match status" value="1"/>
</dbReference>
<dbReference type="SUPFAM" id="SSF50249">
    <property type="entry name" value="Nucleic acid-binding proteins"/>
    <property type="match status" value="1"/>
</dbReference>
<evidence type="ECO:0000313" key="3">
    <source>
        <dbReference type="EMBL" id="KAL0637000.1"/>
    </source>
</evidence>
<keyword evidence="4" id="KW-1185">Reference proteome</keyword>
<gene>
    <name evidence="3" type="primary">RIM1</name>
    <name evidence="3" type="ORF">Q9L58_003982</name>
</gene>
<dbReference type="InterPro" id="IPR011344">
    <property type="entry name" value="ssDNA-bd"/>
</dbReference>
<dbReference type="Gene3D" id="2.40.50.140">
    <property type="entry name" value="Nucleic acid-binding proteins"/>
    <property type="match status" value="1"/>
</dbReference>
<comment type="subcellular location">
    <subcellularLocation>
        <location evidence="2">Mitochondrion</location>
    </subcellularLocation>
</comment>
<accession>A0ABR3GMF6</accession>
<sequence length="135" mass="14810">MLSLFRTSGVVLKRRAFSTTPVASDFAKIALLGRLAADPEISTTSNGLEMIRYAVGVSQGKDKPITWYKVVNFEPDARGKEHLMSMSKGTLVHVEGDAGMRSYESEGGGKHLSFSVIQRTIAVILRPKPKEEVEE</sequence>
<dbReference type="Proteomes" id="UP001447188">
    <property type="component" value="Unassembled WGS sequence"/>
</dbReference>
<evidence type="ECO:0000256" key="2">
    <source>
        <dbReference type="PIRNR" id="PIRNR002070"/>
    </source>
</evidence>
<keyword evidence="1 2" id="KW-0238">DNA-binding</keyword>
<dbReference type="PIRSF" id="PIRSF002070">
    <property type="entry name" value="SSB"/>
    <property type="match status" value="1"/>
</dbReference>
<name>A0ABR3GMF6_9PEZI</name>
<dbReference type="EMBL" id="JBBBZM010000040">
    <property type="protein sequence ID" value="KAL0637000.1"/>
    <property type="molecule type" value="Genomic_DNA"/>
</dbReference>
<proteinExistence type="predicted"/>
<dbReference type="InterPro" id="IPR012340">
    <property type="entry name" value="NA-bd_OB-fold"/>
</dbReference>
<protein>
    <recommendedName>
        <fullName evidence="2">Single-stranded DNA-binding protein</fullName>
    </recommendedName>
</protein>
<keyword evidence="2" id="KW-0496">Mitochondrion</keyword>
<dbReference type="CDD" id="cd04496">
    <property type="entry name" value="SSB_OBF"/>
    <property type="match status" value="1"/>
</dbReference>
<organism evidence="3 4">
    <name type="scientific">Discina gigas</name>
    <dbReference type="NCBI Taxonomy" id="1032678"/>
    <lineage>
        <taxon>Eukaryota</taxon>
        <taxon>Fungi</taxon>
        <taxon>Dikarya</taxon>
        <taxon>Ascomycota</taxon>
        <taxon>Pezizomycotina</taxon>
        <taxon>Pezizomycetes</taxon>
        <taxon>Pezizales</taxon>
        <taxon>Discinaceae</taxon>
        <taxon>Discina</taxon>
    </lineage>
</organism>
<evidence type="ECO:0000313" key="4">
    <source>
        <dbReference type="Proteomes" id="UP001447188"/>
    </source>
</evidence>